<evidence type="ECO:0000256" key="1">
    <source>
        <dbReference type="SAM" id="MobiDB-lite"/>
    </source>
</evidence>
<sequence length="37" mass="4057">MSGYGDITNPNTYQSNDGHGSREYENAIFLAIFSAIC</sequence>
<proteinExistence type="predicted"/>
<name>E6Q0L2_9ZZZZ</name>
<reference evidence="2" key="1">
    <citation type="submission" date="2009-10" db="EMBL/GenBank/DDBJ databases">
        <title>Diversity of trophic interactions inside an arsenic-rich microbial ecosystem.</title>
        <authorList>
            <person name="Bertin P.N."/>
            <person name="Heinrich-Salmeron A."/>
            <person name="Pelletier E."/>
            <person name="Goulhen-Chollet F."/>
            <person name="Arsene-Ploetze F."/>
            <person name="Gallien S."/>
            <person name="Calteau A."/>
            <person name="Vallenet D."/>
            <person name="Casiot C."/>
            <person name="Chane-Woon-Ming B."/>
            <person name="Giloteaux L."/>
            <person name="Barakat M."/>
            <person name="Bonnefoy V."/>
            <person name="Bruneel O."/>
            <person name="Chandler M."/>
            <person name="Cleiss J."/>
            <person name="Duran R."/>
            <person name="Elbaz-Poulichet F."/>
            <person name="Fonknechten N."/>
            <person name="Lauga B."/>
            <person name="Mornico D."/>
            <person name="Ortet P."/>
            <person name="Schaeffer C."/>
            <person name="Siguier P."/>
            <person name="Alexander Thil Smith A."/>
            <person name="Van Dorsselaer A."/>
            <person name="Weissenbach J."/>
            <person name="Medigue C."/>
            <person name="Le Paslier D."/>
        </authorList>
    </citation>
    <scope>NUCLEOTIDE SEQUENCE</scope>
</reference>
<protein>
    <submittedName>
        <fullName evidence="2">Uncharacterized protein</fullName>
    </submittedName>
</protein>
<feature type="region of interest" description="Disordered" evidence="1">
    <location>
        <begin position="1"/>
        <end position="20"/>
    </location>
</feature>
<accession>E6Q0L2</accession>
<feature type="compositionally biased region" description="Polar residues" evidence="1">
    <location>
        <begin position="8"/>
        <end position="18"/>
    </location>
</feature>
<comment type="caution">
    <text evidence="2">The sequence shown here is derived from an EMBL/GenBank/DDBJ whole genome shotgun (WGS) entry which is preliminary data.</text>
</comment>
<dbReference type="AlphaFoldDB" id="E6Q0L2"/>
<organism evidence="2">
    <name type="scientific">mine drainage metagenome</name>
    <dbReference type="NCBI Taxonomy" id="410659"/>
    <lineage>
        <taxon>unclassified sequences</taxon>
        <taxon>metagenomes</taxon>
        <taxon>ecological metagenomes</taxon>
    </lineage>
</organism>
<gene>
    <name evidence="2" type="ORF">CARN4_1662</name>
</gene>
<evidence type="ECO:0000313" key="2">
    <source>
        <dbReference type="EMBL" id="CBI00721.1"/>
    </source>
</evidence>
<dbReference type="EMBL" id="CABO01000002">
    <property type="protein sequence ID" value="CBI00721.1"/>
    <property type="molecule type" value="Genomic_DNA"/>
</dbReference>